<evidence type="ECO:0000313" key="2">
    <source>
        <dbReference type="EMBL" id="CAJ54119.1"/>
    </source>
</evidence>
<dbReference type="InterPro" id="IPR011990">
    <property type="entry name" value="TPR-like_helical_dom_sf"/>
</dbReference>
<dbReference type="Proteomes" id="UP000002430">
    <property type="component" value="Chromosome"/>
</dbReference>
<evidence type="ECO:0000256" key="1">
    <source>
        <dbReference type="SAM" id="Phobius"/>
    </source>
</evidence>
<dbReference type="EMBL" id="AM180252">
    <property type="protein sequence ID" value="CAJ54119.1"/>
    <property type="molecule type" value="Genomic_DNA"/>
</dbReference>
<keyword evidence="1" id="KW-0812">Transmembrane</keyword>
<reference evidence="2 3" key="1">
    <citation type="submission" date="2005-11" db="EMBL/GenBank/DDBJ databases">
        <title>The complete genome sequence of Lawsonia intracellularis: the causative agent of proliferative enteropathy.</title>
        <authorList>
            <person name="Kaur K."/>
            <person name="Zhang Q."/>
            <person name="Beckler D."/>
            <person name="Munir S."/>
            <person name="Li L."/>
            <person name="Kinsley K."/>
            <person name="Herron L."/>
            <person name="Peterson A."/>
            <person name="May B."/>
            <person name="Singh S."/>
            <person name="Gebhart C."/>
            <person name="Kapur V."/>
        </authorList>
    </citation>
    <scope>NUCLEOTIDE SEQUENCE [LARGE SCALE GENOMIC DNA]</scope>
    <source>
        <strain evidence="2 3">PHE/MN1-00</strain>
    </source>
</reference>
<evidence type="ECO:0000313" key="3">
    <source>
        <dbReference type="Proteomes" id="UP000002430"/>
    </source>
</evidence>
<dbReference type="eggNOG" id="COG2976">
    <property type="taxonomic scope" value="Bacteria"/>
</dbReference>
<sequence length="195" mass="21667">MSFIIRHSKTIIAFFLILLSIVIIAGVWSWYSSREEIKAQAALGQILINSVSTEQFDTLIKFEKTAPTALQKGIILQLAFWAVQLEQYQKAAEEYGILYNKDPKGAIGILSGLNQADLLQRTGNWKEALNVLLSLEEVASNPILTGIYESQAICAEHIGEKNIAISAYKKLIDELNITGVDATYYENKLTILSNS</sequence>
<gene>
    <name evidence="2" type="ordered locus">LI0063</name>
</gene>
<proteinExistence type="predicted"/>
<keyword evidence="1" id="KW-0472">Membrane</keyword>
<dbReference type="AlphaFoldDB" id="Q1MSA6"/>
<name>Q1MSA6_LAWIP</name>
<dbReference type="HOGENOM" id="CLU_104541_0_0_7"/>
<organism evidence="2 3">
    <name type="scientific">Lawsonia intracellularis (strain PHE/MN1-00)</name>
    <dbReference type="NCBI Taxonomy" id="363253"/>
    <lineage>
        <taxon>Bacteria</taxon>
        <taxon>Pseudomonadati</taxon>
        <taxon>Thermodesulfobacteriota</taxon>
        <taxon>Desulfovibrionia</taxon>
        <taxon>Desulfovibrionales</taxon>
        <taxon>Desulfovibrionaceae</taxon>
        <taxon>Lawsonia</taxon>
    </lineage>
</organism>
<dbReference type="KEGG" id="lip:LI0063"/>
<dbReference type="Gene3D" id="1.25.40.10">
    <property type="entry name" value="Tetratricopeptide repeat domain"/>
    <property type="match status" value="1"/>
</dbReference>
<feature type="transmembrane region" description="Helical" evidence="1">
    <location>
        <begin position="12"/>
        <end position="31"/>
    </location>
</feature>
<keyword evidence="1" id="KW-1133">Transmembrane helix</keyword>
<dbReference type="SUPFAM" id="SSF48452">
    <property type="entry name" value="TPR-like"/>
    <property type="match status" value="1"/>
</dbReference>
<accession>Q1MSA6</accession>
<keyword evidence="3" id="KW-1185">Reference proteome</keyword>
<protein>
    <submittedName>
        <fullName evidence="2">NA</fullName>
    </submittedName>
</protein>